<dbReference type="EMBL" id="ML739132">
    <property type="protein sequence ID" value="KAE8352403.1"/>
    <property type="molecule type" value="Genomic_DNA"/>
</dbReference>
<protein>
    <recommendedName>
        <fullName evidence="3">Transcription factor domain-containing protein</fullName>
    </recommendedName>
</protein>
<proteinExistence type="predicted"/>
<evidence type="ECO:0000313" key="2">
    <source>
        <dbReference type="Proteomes" id="UP000327118"/>
    </source>
</evidence>
<evidence type="ECO:0000313" key="1">
    <source>
        <dbReference type="EMBL" id="KAE8352403.1"/>
    </source>
</evidence>
<sequence length="209" mass="23448">MSSVARQLSRSSMNFLYRVQFMPSSLFVLIAYAIQNRRIWEPVARRSGYDLRNVCYWRFGSIRGLIEALERALACLHSEVQTTQPSDAPTETPSALTDYDAFREWGSLWKSGLANSTIPLDDLETTPIDYLGETVGHSAFSGRSTRDLGMDALNLWDLINELSIFGAGNHSFSSAWPTQTETQVLEQFLAVPEASLVSRLGFDTRTAWP</sequence>
<name>A0A5N6Z5J2_9EURO</name>
<evidence type="ECO:0008006" key="3">
    <source>
        <dbReference type="Google" id="ProtNLM"/>
    </source>
</evidence>
<reference evidence="2" key="1">
    <citation type="submission" date="2019-04" db="EMBL/GenBank/DDBJ databases">
        <title>Friends and foes A comparative genomics studyof 23 Aspergillus species from section Flavi.</title>
        <authorList>
            <consortium name="DOE Joint Genome Institute"/>
            <person name="Kjaerbolling I."/>
            <person name="Vesth T."/>
            <person name="Frisvad J.C."/>
            <person name="Nybo J.L."/>
            <person name="Theobald S."/>
            <person name="Kildgaard S."/>
            <person name="Isbrandt T."/>
            <person name="Kuo A."/>
            <person name="Sato A."/>
            <person name="Lyhne E.K."/>
            <person name="Kogle M.E."/>
            <person name="Wiebenga A."/>
            <person name="Kun R.S."/>
            <person name="Lubbers R.J."/>
            <person name="Makela M.R."/>
            <person name="Barry K."/>
            <person name="Chovatia M."/>
            <person name="Clum A."/>
            <person name="Daum C."/>
            <person name="Haridas S."/>
            <person name="He G."/>
            <person name="LaButti K."/>
            <person name="Lipzen A."/>
            <person name="Mondo S."/>
            <person name="Riley R."/>
            <person name="Salamov A."/>
            <person name="Simmons B.A."/>
            <person name="Magnuson J.K."/>
            <person name="Henrissat B."/>
            <person name="Mortensen U.H."/>
            <person name="Larsen T.O."/>
            <person name="Devries R.P."/>
            <person name="Grigoriev I.V."/>
            <person name="Machida M."/>
            <person name="Baker S.E."/>
            <person name="Andersen M.R."/>
        </authorList>
    </citation>
    <scope>NUCLEOTIDE SEQUENCE [LARGE SCALE GENOMIC DNA]</scope>
    <source>
        <strain evidence="2">CBS 553.77</strain>
    </source>
</reference>
<dbReference type="AlphaFoldDB" id="A0A5N6Z5J2"/>
<gene>
    <name evidence="1" type="ORF">BDV28DRAFT_149070</name>
</gene>
<dbReference type="Proteomes" id="UP000327118">
    <property type="component" value="Unassembled WGS sequence"/>
</dbReference>
<organism evidence="1 2">
    <name type="scientific">Aspergillus coremiiformis</name>
    <dbReference type="NCBI Taxonomy" id="138285"/>
    <lineage>
        <taxon>Eukaryota</taxon>
        <taxon>Fungi</taxon>
        <taxon>Dikarya</taxon>
        <taxon>Ascomycota</taxon>
        <taxon>Pezizomycotina</taxon>
        <taxon>Eurotiomycetes</taxon>
        <taxon>Eurotiomycetidae</taxon>
        <taxon>Eurotiales</taxon>
        <taxon>Aspergillaceae</taxon>
        <taxon>Aspergillus</taxon>
        <taxon>Aspergillus subgen. Circumdati</taxon>
    </lineage>
</organism>
<dbReference type="OrthoDB" id="10544499at2759"/>
<accession>A0A5N6Z5J2</accession>
<keyword evidence="2" id="KW-1185">Reference proteome</keyword>